<dbReference type="Pfam" id="PF14534">
    <property type="entry name" value="DUF4440"/>
    <property type="match status" value="1"/>
</dbReference>
<feature type="non-terminal residue" evidence="2">
    <location>
        <position position="1"/>
    </location>
</feature>
<organism evidence="2 3">
    <name type="scientific">PS1 clade bacterium</name>
    <dbReference type="NCBI Taxonomy" id="2175152"/>
    <lineage>
        <taxon>Bacteria</taxon>
        <taxon>Pseudomonadati</taxon>
        <taxon>Pseudomonadota</taxon>
        <taxon>Alphaproteobacteria</taxon>
        <taxon>PS1 clade</taxon>
    </lineage>
</organism>
<dbReference type="SUPFAM" id="SSF54427">
    <property type="entry name" value="NTF2-like"/>
    <property type="match status" value="1"/>
</dbReference>
<dbReference type="EMBL" id="QOQK01000010">
    <property type="protein sequence ID" value="RCL84622.1"/>
    <property type="molecule type" value="Genomic_DNA"/>
</dbReference>
<accession>A0A368EL69</accession>
<evidence type="ECO:0000313" key="2">
    <source>
        <dbReference type="EMBL" id="RCL84622.1"/>
    </source>
</evidence>
<comment type="caution">
    <text evidence="2">The sequence shown here is derived from an EMBL/GenBank/DDBJ whole genome shotgun (WGS) entry which is preliminary data.</text>
</comment>
<gene>
    <name evidence="2" type="ORF">DBW64_02950</name>
</gene>
<sequence length="126" mass="14585">ESLYQDWITAVETGNTDLYLGVLSEDIELIPTDAPALRTNKDYGDFLKTVFVDDSFKINQIGDREIIISGNLAYARYDYEIIRTSKNDQISYPTIRNFLDILMKNESGNWKVTKHIWNYTEPDVIP</sequence>
<dbReference type="Proteomes" id="UP000252289">
    <property type="component" value="Unassembled WGS sequence"/>
</dbReference>
<evidence type="ECO:0000313" key="3">
    <source>
        <dbReference type="Proteomes" id="UP000252289"/>
    </source>
</evidence>
<dbReference type="AlphaFoldDB" id="A0A368EL69"/>
<proteinExistence type="predicted"/>
<feature type="domain" description="DUF4440" evidence="1">
    <location>
        <begin position="2"/>
        <end position="112"/>
    </location>
</feature>
<name>A0A368EL69_9PROT</name>
<reference evidence="2 3" key="1">
    <citation type="journal article" date="2018" name="Microbiome">
        <title>Fine metagenomic profile of the Mediterranean stratified and mixed water columns revealed by assembly and recruitment.</title>
        <authorList>
            <person name="Haro-Moreno J.M."/>
            <person name="Lopez-Perez M."/>
            <person name="De La Torre J.R."/>
            <person name="Picazo A."/>
            <person name="Camacho A."/>
            <person name="Rodriguez-Valera F."/>
        </authorList>
    </citation>
    <scope>NUCLEOTIDE SEQUENCE [LARGE SCALE GENOMIC DNA]</scope>
    <source>
        <strain evidence="2">MED-G50</strain>
    </source>
</reference>
<protein>
    <recommendedName>
        <fullName evidence="1">DUF4440 domain-containing protein</fullName>
    </recommendedName>
</protein>
<dbReference type="InterPro" id="IPR032710">
    <property type="entry name" value="NTF2-like_dom_sf"/>
</dbReference>
<evidence type="ECO:0000259" key="1">
    <source>
        <dbReference type="Pfam" id="PF14534"/>
    </source>
</evidence>
<dbReference type="InterPro" id="IPR027843">
    <property type="entry name" value="DUF4440"/>
</dbReference>
<dbReference type="Gene3D" id="3.10.450.50">
    <property type="match status" value="1"/>
</dbReference>